<keyword evidence="2" id="KW-0808">Transferase</keyword>
<dbReference type="EMBL" id="SZYD01000007">
    <property type="protein sequence ID" value="KAD5803651.1"/>
    <property type="molecule type" value="Genomic_DNA"/>
</dbReference>
<feature type="compositionally biased region" description="Polar residues" evidence="14">
    <location>
        <begin position="332"/>
        <end position="341"/>
    </location>
</feature>
<dbReference type="PROSITE" id="PS50878">
    <property type="entry name" value="RT_POL"/>
    <property type="match status" value="1"/>
</dbReference>
<dbReference type="GO" id="GO:0008270">
    <property type="term" value="F:zinc ion binding"/>
    <property type="evidence" value="ECO:0007669"/>
    <property type="project" value="UniProtKB-KW"/>
</dbReference>
<evidence type="ECO:0000256" key="7">
    <source>
        <dbReference type="ARBA" id="ARBA00022801"/>
    </source>
</evidence>
<keyword evidence="3" id="KW-0548">Nucleotidyltransferase</keyword>
<feature type="domain" description="CCHC-type" evidence="16">
    <location>
        <begin position="751"/>
        <end position="766"/>
    </location>
</feature>
<feature type="transmembrane region" description="Helical" evidence="15">
    <location>
        <begin position="295"/>
        <end position="318"/>
    </location>
</feature>
<name>A0A5N6P4U0_9ASTR</name>
<gene>
    <name evidence="18" type="ORF">E3N88_15011</name>
</gene>
<dbReference type="InterPro" id="IPR043502">
    <property type="entry name" value="DNA/RNA_pol_sf"/>
</dbReference>
<accession>A0A5N6P4U0</accession>
<dbReference type="InterPro" id="IPR043128">
    <property type="entry name" value="Rev_trsase/Diguanyl_cyclase"/>
</dbReference>
<keyword evidence="9" id="KW-0694">RNA-binding</keyword>
<comment type="caution">
    <text evidence="18">The sequence shown here is derived from an EMBL/GenBank/DDBJ whole genome shotgun (WGS) entry which is preliminary data.</text>
</comment>
<keyword evidence="1" id="KW-0645">Protease</keyword>
<dbReference type="SUPFAM" id="SSF56672">
    <property type="entry name" value="DNA/RNA polymerases"/>
    <property type="match status" value="1"/>
</dbReference>
<dbReference type="InterPro" id="IPR053134">
    <property type="entry name" value="RNA-dir_DNA_polymerase"/>
</dbReference>
<evidence type="ECO:0008006" key="20">
    <source>
        <dbReference type="Google" id="ProtNLM"/>
    </source>
</evidence>
<evidence type="ECO:0000256" key="4">
    <source>
        <dbReference type="ARBA" id="ARBA00022722"/>
    </source>
</evidence>
<dbReference type="Pfam" id="PF17919">
    <property type="entry name" value="RT_RNaseH_2"/>
    <property type="match status" value="1"/>
</dbReference>
<dbReference type="GO" id="GO:0004190">
    <property type="term" value="F:aspartic-type endopeptidase activity"/>
    <property type="evidence" value="ECO:0007669"/>
    <property type="project" value="UniProtKB-KW"/>
</dbReference>
<dbReference type="GO" id="GO:0003964">
    <property type="term" value="F:RNA-directed DNA polymerase activity"/>
    <property type="evidence" value="ECO:0007669"/>
    <property type="project" value="UniProtKB-KW"/>
</dbReference>
<feature type="region of interest" description="Disordered" evidence="14">
    <location>
        <begin position="328"/>
        <end position="392"/>
    </location>
</feature>
<dbReference type="Pfam" id="PF08284">
    <property type="entry name" value="RVP_2"/>
    <property type="match status" value="1"/>
</dbReference>
<evidence type="ECO:0000256" key="2">
    <source>
        <dbReference type="ARBA" id="ARBA00022679"/>
    </source>
</evidence>
<dbReference type="Pfam" id="PF00098">
    <property type="entry name" value="zf-CCHC"/>
    <property type="match status" value="1"/>
</dbReference>
<dbReference type="Gene3D" id="4.10.60.10">
    <property type="entry name" value="Zinc finger, CCHC-type"/>
    <property type="match status" value="1"/>
</dbReference>
<keyword evidence="13" id="KW-0862">Zinc</keyword>
<dbReference type="FunFam" id="3.10.10.10:FF:000007">
    <property type="entry name" value="Retrovirus-related Pol polyprotein from transposon 17.6-like Protein"/>
    <property type="match status" value="1"/>
</dbReference>
<dbReference type="InterPro" id="IPR021109">
    <property type="entry name" value="Peptidase_aspartic_dom_sf"/>
</dbReference>
<dbReference type="PROSITE" id="PS50158">
    <property type="entry name" value="ZF_CCHC"/>
    <property type="match status" value="2"/>
</dbReference>
<evidence type="ECO:0000259" key="17">
    <source>
        <dbReference type="PROSITE" id="PS50878"/>
    </source>
</evidence>
<protein>
    <recommendedName>
        <fullName evidence="20">Reverse transcriptase domain-containing protein</fullName>
    </recommendedName>
</protein>
<dbReference type="CDD" id="cd00303">
    <property type="entry name" value="retropepsin_like"/>
    <property type="match status" value="1"/>
</dbReference>
<dbReference type="GO" id="GO:0004519">
    <property type="term" value="F:endonuclease activity"/>
    <property type="evidence" value="ECO:0007669"/>
    <property type="project" value="UniProtKB-KW"/>
</dbReference>
<dbReference type="GO" id="GO:0003723">
    <property type="term" value="F:RNA binding"/>
    <property type="evidence" value="ECO:0007669"/>
    <property type="project" value="UniProtKB-KW"/>
</dbReference>
<feature type="region of interest" description="Disordered" evidence="14">
    <location>
        <begin position="27"/>
        <end position="130"/>
    </location>
</feature>
<keyword evidence="5" id="KW-0064">Aspartyl protease</keyword>
<dbReference type="InterPro" id="IPR001878">
    <property type="entry name" value="Znf_CCHC"/>
</dbReference>
<evidence type="ECO:0000256" key="3">
    <source>
        <dbReference type="ARBA" id="ARBA00022695"/>
    </source>
</evidence>
<evidence type="ECO:0000256" key="6">
    <source>
        <dbReference type="ARBA" id="ARBA00022759"/>
    </source>
</evidence>
<keyword evidence="4" id="KW-0540">Nuclease</keyword>
<feature type="transmembrane region" description="Helical" evidence="15">
    <location>
        <begin position="270"/>
        <end position="289"/>
    </location>
</feature>
<evidence type="ECO:0000313" key="19">
    <source>
        <dbReference type="Proteomes" id="UP000326396"/>
    </source>
</evidence>
<evidence type="ECO:0000256" key="12">
    <source>
        <dbReference type="ARBA" id="ARBA00023125"/>
    </source>
</evidence>
<evidence type="ECO:0000259" key="16">
    <source>
        <dbReference type="PROSITE" id="PS50158"/>
    </source>
</evidence>
<keyword evidence="15" id="KW-0472">Membrane</keyword>
<evidence type="ECO:0000256" key="8">
    <source>
        <dbReference type="ARBA" id="ARBA00022842"/>
    </source>
</evidence>
<sequence length="1266" mass="141520">MHERNLRSPDFFAVREAFLGFWSRETVTTGHPSPRRHHHYASATGSVTSAQTRVMADRGEQHVHQRVPHVMRDDTPSSSSAPDSDPSEASTAASRAPSVVPQEPPALPHSLLEPRPVTPPPPAHVASPGHSQLRAENVVAERQHIHSPQRVPAWDGLRRMRGQARKTTGLPPRKQLAFRDEFHAVHEVGESSQQAEFRAQLRQVTLDLQGTRLELQESRAIGEDTRTTVFEILTSHLLLMEQMNALDAGSQAWRVMIEERMRRTMIQGMIAAFWQRVIVMRGVMMGVLGGMSLEARLLCVAIGLVIIAMVLDGLWYFLRIMAPKRGRPAKRATQNITNPEPNQIPPLNVDSNPDPHDNPEANVVPPGNLETHTTPPVNPGAGIVPPAGTSGSETNEAMIARIVREQLSACGVLTQHQPHITAGSGGEHDHVEHNATGGHVETHTTTGTTTIVPDPPRLGCTYKYFASCNPPTFTGKEGAAGLIRWIEEMETKLKISQCLEEHKVSYAACSLKDSALTWWNTQAKTLGSATVDSMGWNDFKTLIRSEYCPITEIQKLQEEFWNHSMIGVDCLAYTDRFHELTCLLPDMFPTEAALIEKYIKGLIPQIRGMVTAAEPTTLKHTILLTTKLTNEAVRSGTLSLKPQTVHSRSDVGTSNVSKGTKRKWFGKTKAKAPAEITQSKPTVKNYGANVPERKTYTGQAPKCNKCPLHHTGPCPVCLNCNRVGHYAKYCNFPAQTPNQAPRQTTQTNRSCYKCGSPDHLIRNCPNNNTNPGTEARGRAFQIGATEARHDANIVTGTFLLNNLYASVLFDTGADKSFISPEFASLISLPTVDLETPYVIELANGKLIKTNSVIQGCSLNLNDHLFKIDLLPIELGSFDVVVGMDWLSNNQAEVVCQNKVIRIPLPNGNTLIVQGERAGRKLGIISCMRAQKFLRKGLPPVRQVEFRIDLIPGAAPVAKAPYRLAPSEMQELSGQLQELLDKGFIRPSFSPWGAPILFVKKKDGSFRMCIDYRELNKLTIKNRYPLPRIDDLFDQLQGATYFSKIDLRSGYHQLRIHDDDIPKTAFRTRYGHYEFLVMPFGLTNAPAVFMDLMNRVCRPYLDKFVIVFIDDILIYSRNQQEHAQHLKLILELLAREKLYAKFSKCEFWLREVQFLGHVVNQNGIQVDPSYYRRFIKNFSKIALPLTTLTQKNQPFIWNSQQEEAFQLLKHKLCNAPILTLPEGTDNFTVYCDASRQGLGCVLMQKDKVIAYASRQLKVHEKTTPHMI</sequence>
<organism evidence="18 19">
    <name type="scientific">Mikania micrantha</name>
    <name type="common">bitter vine</name>
    <dbReference type="NCBI Taxonomy" id="192012"/>
    <lineage>
        <taxon>Eukaryota</taxon>
        <taxon>Viridiplantae</taxon>
        <taxon>Streptophyta</taxon>
        <taxon>Embryophyta</taxon>
        <taxon>Tracheophyta</taxon>
        <taxon>Spermatophyta</taxon>
        <taxon>Magnoliopsida</taxon>
        <taxon>eudicotyledons</taxon>
        <taxon>Gunneridae</taxon>
        <taxon>Pentapetalae</taxon>
        <taxon>asterids</taxon>
        <taxon>campanulids</taxon>
        <taxon>Asterales</taxon>
        <taxon>Asteraceae</taxon>
        <taxon>Asteroideae</taxon>
        <taxon>Heliantheae alliance</taxon>
        <taxon>Eupatorieae</taxon>
        <taxon>Mikania</taxon>
    </lineage>
</organism>
<keyword evidence="11" id="KW-0695">RNA-directed DNA polymerase</keyword>
<feature type="domain" description="Reverse transcriptase" evidence="17">
    <location>
        <begin position="979"/>
        <end position="1158"/>
    </location>
</feature>
<dbReference type="Pfam" id="PF19259">
    <property type="entry name" value="Ty3_capsid"/>
    <property type="match status" value="1"/>
</dbReference>
<keyword evidence="13" id="KW-0863">Zinc-finger</keyword>
<dbReference type="GO" id="GO:0006508">
    <property type="term" value="P:proteolysis"/>
    <property type="evidence" value="ECO:0007669"/>
    <property type="project" value="UniProtKB-KW"/>
</dbReference>
<dbReference type="SUPFAM" id="SSF57756">
    <property type="entry name" value="Retrovirus zinc finger-like domains"/>
    <property type="match status" value="1"/>
</dbReference>
<feature type="domain" description="CCHC-type" evidence="16">
    <location>
        <begin position="717"/>
        <end position="730"/>
    </location>
</feature>
<dbReference type="Proteomes" id="UP000326396">
    <property type="component" value="Linkage Group LG15"/>
</dbReference>
<dbReference type="FunFam" id="3.30.70.270:FF:000020">
    <property type="entry name" value="Transposon Tf2-6 polyprotein-like Protein"/>
    <property type="match status" value="1"/>
</dbReference>
<evidence type="ECO:0000256" key="5">
    <source>
        <dbReference type="ARBA" id="ARBA00022750"/>
    </source>
</evidence>
<dbReference type="Gene3D" id="3.10.10.10">
    <property type="entry name" value="HIV Type 1 Reverse Transcriptase, subunit A, domain 1"/>
    <property type="match status" value="1"/>
</dbReference>
<keyword evidence="19" id="KW-1185">Reference proteome</keyword>
<evidence type="ECO:0000256" key="15">
    <source>
        <dbReference type="SAM" id="Phobius"/>
    </source>
</evidence>
<dbReference type="InterPro" id="IPR001969">
    <property type="entry name" value="Aspartic_peptidase_AS"/>
</dbReference>
<dbReference type="InterPro" id="IPR036875">
    <property type="entry name" value="Znf_CCHC_sf"/>
</dbReference>
<dbReference type="GO" id="GO:0015074">
    <property type="term" value="P:DNA integration"/>
    <property type="evidence" value="ECO:0007669"/>
    <property type="project" value="UniProtKB-KW"/>
</dbReference>
<feature type="compositionally biased region" description="Polar residues" evidence="14">
    <location>
        <begin position="43"/>
        <end position="52"/>
    </location>
</feature>
<keyword evidence="10" id="KW-0229">DNA integration</keyword>
<keyword evidence="13" id="KW-0479">Metal-binding</keyword>
<keyword evidence="15" id="KW-0812">Transmembrane</keyword>
<evidence type="ECO:0000313" key="18">
    <source>
        <dbReference type="EMBL" id="KAD5803651.1"/>
    </source>
</evidence>
<dbReference type="OrthoDB" id="2272416at2759"/>
<dbReference type="Gene3D" id="3.30.70.270">
    <property type="match status" value="1"/>
</dbReference>
<dbReference type="CDD" id="cd01647">
    <property type="entry name" value="RT_LTR"/>
    <property type="match status" value="1"/>
</dbReference>
<evidence type="ECO:0000256" key="11">
    <source>
        <dbReference type="ARBA" id="ARBA00022918"/>
    </source>
</evidence>
<keyword evidence="8" id="KW-0460">Magnesium</keyword>
<evidence type="ECO:0000256" key="13">
    <source>
        <dbReference type="PROSITE-ProRule" id="PRU00047"/>
    </source>
</evidence>
<dbReference type="AlphaFoldDB" id="A0A5N6P4U0"/>
<feature type="compositionally biased region" description="Low complexity" evidence="14">
    <location>
        <begin position="76"/>
        <end position="94"/>
    </location>
</feature>
<dbReference type="InterPro" id="IPR045358">
    <property type="entry name" value="Ty3_capsid"/>
</dbReference>
<keyword evidence="15" id="KW-1133">Transmembrane helix</keyword>
<dbReference type="Pfam" id="PF00078">
    <property type="entry name" value="RVT_1"/>
    <property type="match status" value="1"/>
</dbReference>
<dbReference type="Gene3D" id="2.40.70.10">
    <property type="entry name" value="Acid Proteases"/>
    <property type="match status" value="1"/>
</dbReference>
<evidence type="ECO:0000256" key="14">
    <source>
        <dbReference type="SAM" id="MobiDB-lite"/>
    </source>
</evidence>
<evidence type="ECO:0000256" key="1">
    <source>
        <dbReference type="ARBA" id="ARBA00022670"/>
    </source>
</evidence>
<dbReference type="PROSITE" id="PS00141">
    <property type="entry name" value="ASP_PROTEASE"/>
    <property type="match status" value="1"/>
</dbReference>
<evidence type="ECO:0000256" key="9">
    <source>
        <dbReference type="ARBA" id="ARBA00022884"/>
    </source>
</evidence>
<keyword evidence="12" id="KW-0238">DNA-binding</keyword>
<reference evidence="18 19" key="1">
    <citation type="submission" date="2019-05" db="EMBL/GenBank/DDBJ databases">
        <title>Mikania micrantha, genome provides insights into the molecular mechanism of rapid growth.</title>
        <authorList>
            <person name="Liu B."/>
        </authorList>
    </citation>
    <scope>NUCLEOTIDE SEQUENCE [LARGE SCALE GENOMIC DNA]</scope>
    <source>
        <strain evidence="18">NLD-2019</strain>
        <tissue evidence="18">Leaf</tissue>
    </source>
</reference>
<dbReference type="InterPro" id="IPR000477">
    <property type="entry name" value="RT_dom"/>
</dbReference>
<dbReference type="GO" id="GO:0003677">
    <property type="term" value="F:DNA binding"/>
    <property type="evidence" value="ECO:0007669"/>
    <property type="project" value="UniProtKB-KW"/>
</dbReference>
<dbReference type="SMART" id="SM00343">
    <property type="entry name" value="ZnF_C2HC"/>
    <property type="match status" value="2"/>
</dbReference>
<keyword evidence="7" id="KW-0378">Hydrolase</keyword>
<dbReference type="InterPro" id="IPR041577">
    <property type="entry name" value="RT_RNaseH_2"/>
</dbReference>
<dbReference type="SUPFAM" id="SSF50630">
    <property type="entry name" value="Acid proteases"/>
    <property type="match status" value="1"/>
</dbReference>
<dbReference type="PANTHER" id="PTHR24559">
    <property type="entry name" value="TRANSPOSON TY3-I GAG-POL POLYPROTEIN"/>
    <property type="match status" value="1"/>
</dbReference>
<proteinExistence type="predicted"/>
<evidence type="ECO:0000256" key="10">
    <source>
        <dbReference type="ARBA" id="ARBA00022908"/>
    </source>
</evidence>
<keyword evidence="6" id="KW-0255">Endonuclease</keyword>
<dbReference type="PANTHER" id="PTHR24559:SF444">
    <property type="entry name" value="REVERSE TRANSCRIPTASE DOMAIN-CONTAINING PROTEIN"/>
    <property type="match status" value="1"/>
</dbReference>